<sequence>MLTKGFTDFAVFASDVSSESPEAQSTIAAIIETLKEFGQVGQIELKQWDAYEEIPRETLSDKVTIVVDMEHGEANELSRLKRALERIKALPEIKNVRIK</sequence>
<evidence type="ECO:0000313" key="2">
    <source>
        <dbReference type="Proteomes" id="UP001143362"/>
    </source>
</evidence>
<dbReference type="Proteomes" id="UP001143362">
    <property type="component" value="Unassembled WGS sequence"/>
</dbReference>
<gene>
    <name evidence="1" type="ORF">EYC98_03310</name>
</gene>
<organism evidence="1 2">
    <name type="scientific">Candidatus Litorirhabdus singularis</name>
    <dbReference type="NCBI Taxonomy" id="2518993"/>
    <lineage>
        <taxon>Bacteria</taxon>
        <taxon>Pseudomonadati</taxon>
        <taxon>Pseudomonadota</taxon>
        <taxon>Gammaproteobacteria</taxon>
        <taxon>Cellvibrionales</taxon>
        <taxon>Halieaceae</taxon>
        <taxon>Candidatus Litorirhabdus</taxon>
    </lineage>
</organism>
<keyword evidence="2" id="KW-1185">Reference proteome</keyword>
<dbReference type="RefSeq" id="WP_279243876.1">
    <property type="nucleotide sequence ID" value="NZ_SHNN01000001.1"/>
</dbReference>
<reference evidence="1" key="1">
    <citation type="submission" date="2019-02" db="EMBL/GenBank/DDBJ databases">
        <authorList>
            <person name="Li S.-H."/>
        </authorList>
    </citation>
    <scope>NUCLEOTIDE SEQUENCE</scope>
    <source>
        <strain evidence="1">IMCC14734</strain>
    </source>
</reference>
<evidence type="ECO:0000313" key="1">
    <source>
        <dbReference type="EMBL" id="MCX2979888.1"/>
    </source>
</evidence>
<name>A0ABT3TC68_9GAMM</name>
<protein>
    <submittedName>
        <fullName evidence="1">Uncharacterized protein</fullName>
    </submittedName>
</protein>
<proteinExistence type="predicted"/>
<dbReference type="EMBL" id="SHNN01000001">
    <property type="protein sequence ID" value="MCX2979888.1"/>
    <property type="molecule type" value="Genomic_DNA"/>
</dbReference>
<comment type="caution">
    <text evidence="1">The sequence shown here is derived from an EMBL/GenBank/DDBJ whole genome shotgun (WGS) entry which is preliminary data.</text>
</comment>
<accession>A0ABT3TC68</accession>